<dbReference type="STRING" id="421531.IX38_15535"/>
<proteinExistence type="predicted"/>
<name>A0A085ZBU3_9FLAO</name>
<organism evidence="1 2">
    <name type="scientific">Chryseobacterium luteum</name>
    <dbReference type="NCBI Taxonomy" id="421531"/>
    <lineage>
        <taxon>Bacteria</taxon>
        <taxon>Pseudomonadati</taxon>
        <taxon>Bacteroidota</taxon>
        <taxon>Flavobacteriia</taxon>
        <taxon>Flavobacteriales</taxon>
        <taxon>Weeksellaceae</taxon>
        <taxon>Chryseobacterium group</taxon>
        <taxon>Chryseobacterium</taxon>
    </lineage>
</organism>
<dbReference type="AlphaFoldDB" id="A0A085ZBU3"/>
<evidence type="ECO:0000313" key="2">
    <source>
        <dbReference type="Proteomes" id="UP000028703"/>
    </source>
</evidence>
<reference evidence="1 2" key="1">
    <citation type="submission" date="2014-07" db="EMBL/GenBank/DDBJ databases">
        <title>Genome of Chryseobacterium luteum DSM 18605.</title>
        <authorList>
            <person name="Stropko S.J."/>
            <person name="Pipes S.E."/>
            <person name="Newman J.D."/>
        </authorList>
    </citation>
    <scope>NUCLEOTIDE SEQUENCE [LARGE SCALE GENOMIC DNA]</scope>
    <source>
        <strain evidence="1 2">DSM 18605</strain>
    </source>
</reference>
<keyword evidence="2" id="KW-1185">Reference proteome</keyword>
<dbReference type="eggNOG" id="ENOG50311DE">
    <property type="taxonomic scope" value="Bacteria"/>
</dbReference>
<gene>
    <name evidence="1" type="ORF">IX38_15535</name>
</gene>
<accession>A0A085ZBU3</accession>
<dbReference type="EMBL" id="JPRO01000014">
    <property type="protein sequence ID" value="KFF01907.1"/>
    <property type="molecule type" value="Genomic_DNA"/>
</dbReference>
<protein>
    <recommendedName>
        <fullName evidence="3">Bacteriocin</fullName>
    </recommendedName>
</protein>
<dbReference type="Proteomes" id="UP000028703">
    <property type="component" value="Unassembled WGS sequence"/>
</dbReference>
<sequence>MIMTTKFLKTKNLNRSALKKINGAGKVLVVNCFTLCGPGGGVISNRPGMGDACNPDRSICCVCY</sequence>
<comment type="caution">
    <text evidence="1">The sequence shown here is derived from an EMBL/GenBank/DDBJ whole genome shotgun (WGS) entry which is preliminary data.</text>
</comment>
<evidence type="ECO:0008006" key="3">
    <source>
        <dbReference type="Google" id="ProtNLM"/>
    </source>
</evidence>
<evidence type="ECO:0000313" key="1">
    <source>
        <dbReference type="EMBL" id="KFF01907.1"/>
    </source>
</evidence>